<keyword evidence="2" id="KW-1185">Reference proteome</keyword>
<dbReference type="Proteomes" id="UP001480595">
    <property type="component" value="Unassembled WGS sequence"/>
</dbReference>
<organism evidence="1 2">
    <name type="scientific">Apiospora phragmitis</name>
    <dbReference type="NCBI Taxonomy" id="2905665"/>
    <lineage>
        <taxon>Eukaryota</taxon>
        <taxon>Fungi</taxon>
        <taxon>Dikarya</taxon>
        <taxon>Ascomycota</taxon>
        <taxon>Pezizomycotina</taxon>
        <taxon>Sordariomycetes</taxon>
        <taxon>Xylariomycetidae</taxon>
        <taxon>Amphisphaeriales</taxon>
        <taxon>Apiosporaceae</taxon>
        <taxon>Apiospora</taxon>
    </lineage>
</organism>
<reference evidence="1 2" key="1">
    <citation type="submission" date="2023-01" db="EMBL/GenBank/DDBJ databases">
        <title>Analysis of 21 Apiospora genomes using comparative genomics revels a genus with tremendous synthesis potential of carbohydrate active enzymes and secondary metabolites.</title>
        <authorList>
            <person name="Sorensen T."/>
        </authorList>
    </citation>
    <scope>NUCLEOTIDE SEQUENCE [LARGE SCALE GENOMIC DNA]</scope>
    <source>
        <strain evidence="1 2">CBS 135458</strain>
    </source>
</reference>
<gene>
    <name evidence="1" type="ORF">PG994_002344</name>
</gene>
<dbReference type="RefSeq" id="XP_066721894.1">
    <property type="nucleotide sequence ID" value="XM_066853753.1"/>
</dbReference>
<dbReference type="GeneID" id="92086816"/>
<evidence type="ECO:0000313" key="1">
    <source>
        <dbReference type="EMBL" id="KAK8087370.1"/>
    </source>
</evidence>
<proteinExistence type="predicted"/>
<name>A0ABR1WW27_9PEZI</name>
<dbReference type="EMBL" id="JAQQWL010000002">
    <property type="protein sequence ID" value="KAK8087370.1"/>
    <property type="molecule type" value="Genomic_DNA"/>
</dbReference>
<comment type="caution">
    <text evidence="1">The sequence shown here is derived from an EMBL/GenBank/DDBJ whole genome shotgun (WGS) entry which is preliminary data.</text>
</comment>
<sequence length="68" mass="7960">MARLQKWYERRLIWVLEVSEVMEILLECIVRDMRSLLAEDWDVGQRAGELVQHFVNSGISLRASGKTK</sequence>
<protein>
    <submittedName>
        <fullName evidence="1">Uncharacterized protein</fullName>
    </submittedName>
</protein>
<evidence type="ECO:0000313" key="2">
    <source>
        <dbReference type="Proteomes" id="UP001480595"/>
    </source>
</evidence>
<accession>A0ABR1WW27</accession>